<dbReference type="GO" id="GO:0016208">
    <property type="term" value="F:AMP binding"/>
    <property type="evidence" value="ECO:0007669"/>
    <property type="project" value="InterPro"/>
</dbReference>
<evidence type="ECO:0000256" key="6">
    <source>
        <dbReference type="NCBIfam" id="TIGR02188"/>
    </source>
</evidence>
<dbReference type="SUPFAM" id="SSF56801">
    <property type="entry name" value="Acetyl-CoA synthetase-like"/>
    <property type="match status" value="1"/>
</dbReference>
<dbReference type="Pfam" id="PF00501">
    <property type="entry name" value="AMP-binding"/>
    <property type="match status" value="1"/>
</dbReference>
<comment type="similarity">
    <text evidence="1">Belongs to the ATP-dependent AMP-binding enzyme family.</text>
</comment>
<dbReference type="Gene3D" id="3.40.50.12780">
    <property type="entry name" value="N-terminal domain of ligase-like"/>
    <property type="match status" value="1"/>
</dbReference>
<dbReference type="Gene3D" id="3.30.300.30">
    <property type="match status" value="1"/>
</dbReference>
<dbReference type="PROSITE" id="PS00455">
    <property type="entry name" value="AMP_BINDING"/>
    <property type="match status" value="1"/>
</dbReference>
<dbReference type="EC" id="6.2.1.1" evidence="6"/>
<gene>
    <name evidence="7" type="ORF">A0U89_01235</name>
</gene>
<evidence type="ECO:0000256" key="3">
    <source>
        <dbReference type="ARBA" id="ARBA00022741"/>
    </source>
</evidence>
<dbReference type="NCBIfam" id="TIGR02188">
    <property type="entry name" value="Ac_CoA_lig_AcsA"/>
    <property type="match status" value="1"/>
</dbReference>
<dbReference type="GO" id="GO:0019427">
    <property type="term" value="P:acetyl-CoA biosynthetic process from acetate"/>
    <property type="evidence" value="ECO:0007669"/>
    <property type="project" value="UniProtKB-UniRule"/>
</dbReference>
<keyword evidence="3" id="KW-0547">Nucleotide-binding</keyword>
<protein>
    <recommendedName>
        <fullName evidence="6">Acetate--CoA ligase</fullName>
        <ecNumber evidence="6">6.2.1.1</ecNumber>
    </recommendedName>
</protein>
<dbReference type="eggNOG" id="COG0365">
    <property type="taxonomic scope" value="Bacteria"/>
</dbReference>
<dbReference type="InterPro" id="IPR042099">
    <property type="entry name" value="ANL_N_sf"/>
</dbReference>
<dbReference type="RefSeq" id="WP_070401819.1">
    <property type="nucleotide sequence ID" value="NZ_BJVW01000004.1"/>
</dbReference>
<dbReference type="OrthoDB" id="4471305at2"/>
<dbReference type="InterPro" id="IPR045851">
    <property type="entry name" value="AMP-bd_C_sf"/>
</dbReference>
<evidence type="ECO:0000256" key="2">
    <source>
        <dbReference type="ARBA" id="ARBA00022598"/>
    </source>
</evidence>
<dbReference type="STRING" id="153496.A0U89_01235"/>
<evidence type="ECO:0000256" key="1">
    <source>
        <dbReference type="ARBA" id="ARBA00006432"/>
    </source>
</evidence>
<dbReference type="NCBIfam" id="NF001208">
    <property type="entry name" value="PRK00174.1"/>
    <property type="match status" value="1"/>
</dbReference>
<keyword evidence="8" id="KW-1185">Reference proteome</keyword>
<sequence length="640" mass="69880">MSDAPPAAPAALRPRLDATAYQALTDAARRDPKRYWRKEMGRLDWIQTPNEIFDDSKGWFADGKLNASINCLDRHLKQRGEQTAVIWQAEDRDTNLHLTYRELHARVCRMANVLRHQGVKRGDRVAIHLPSVVEGIVGMLACARLGAMHVVLFGGFSAEAIADRLADSGAVLAITANVGRRGAKRIPFKVTMDAALALRPDALAVRTVLVVEVTDDPVPMQAGRDLLLAPLLADASTECAPESMNANDPLFLLYTSGSTGKPKGIVHGTGGYLLWAAYTQEMVFDHQNGDIFWCTADIGWITGHSYVVYGPLANGGTVLLFEGMPSHPGPGRWWEVIQQHKVTTFYTSPTAIRALMREGDDVPARYDLSTLRVLGTVGEPISHDAWAWFDDVIGQKRCALVDTWWQTETGGIMISPIPGAVKEKPASATLPLPGVRPLLLDEKGYPIEGAGEGILCLDGSWPGHALTIWQDDALFKTTYLAPYPGHYFTGDGARRDEDGYYWITGRVDDVINVSGHRIGSAEIEDALAADHAIAESAAIGIPHDLKGQSIVVYLVPRHENADGLAERAMKIIAAKVGRYAVPEIIHIVPDLPKTRSGKNVRRLMRKIACGEREGFGDLSTLADPGVVKVLIEIVNRGDKK</sequence>
<accession>A0A1D8UQS8</accession>
<dbReference type="EMBL" id="CP014674">
    <property type="protein sequence ID" value="AOX15981.1"/>
    <property type="molecule type" value="Genomic_DNA"/>
</dbReference>
<evidence type="ECO:0000256" key="4">
    <source>
        <dbReference type="ARBA" id="ARBA00022840"/>
    </source>
</evidence>
<dbReference type="InterPro" id="IPR032387">
    <property type="entry name" value="ACAS_N"/>
</dbReference>
<keyword evidence="5" id="KW-0007">Acetylation</keyword>
<dbReference type="PANTHER" id="PTHR24095:SF14">
    <property type="entry name" value="ACETYL-COENZYME A SYNTHETASE 1"/>
    <property type="match status" value="1"/>
</dbReference>
<dbReference type="AlphaFoldDB" id="A0A1D8UQS8"/>
<dbReference type="InterPro" id="IPR011904">
    <property type="entry name" value="Ac_CoA_lig"/>
</dbReference>
<keyword evidence="2" id="KW-0436">Ligase</keyword>
<evidence type="ECO:0000256" key="5">
    <source>
        <dbReference type="ARBA" id="ARBA00022990"/>
    </source>
</evidence>
<dbReference type="Proteomes" id="UP000179145">
    <property type="component" value="Chromosome"/>
</dbReference>
<dbReference type="InterPro" id="IPR025110">
    <property type="entry name" value="AMP-bd_C"/>
</dbReference>
<organism evidence="7 8">
    <name type="scientific">Kozakia baliensis</name>
    <dbReference type="NCBI Taxonomy" id="153496"/>
    <lineage>
        <taxon>Bacteria</taxon>
        <taxon>Pseudomonadati</taxon>
        <taxon>Pseudomonadota</taxon>
        <taxon>Alphaproteobacteria</taxon>
        <taxon>Acetobacterales</taxon>
        <taxon>Acetobacteraceae</taxon>
        <taxon>Kozakia</taxon>
    </lineage>
</organism>
<evidence type="ECO:0000313" key="7">
    <source>
        <dbReference type="EMBL" id="AOX15981.1"/>
    </source>
</evidence>
<dbReference type="InterPro" id="IPR020845">
    <property type="entry name" value="AMP-binding_CS"/>
</dbReference>
<reference evidence="7 8" key="1">
    <citation type="journal article" date="2016" name="Microb. Cell Fact.">
        <title>Dissection of exopolysaccharide biosynthesis in Kozakia baliensis.</title>
        <authorList>
            <person name="Brandt J.U."/>
            <person name="Jakob F."/>
            <person name="Behr J."/>
            <person name="Geissler A.J."/>
            <person name="Vogel R.F."/>
        </authorList>
    </citation>
    <scope>NUCLEOTIDE SEQUENCE [LARGE SCALE GENOMIC DNA]</scope>
    <source>
        <strain evidence="7 8">DSM 14400</strain>
    </source>
</reference>
<dbReference type="GO" id="GO:0003987">
    <property type="term" value="F:acetate-CoA ligase activity"/>
    <property type="evidence" value="ECO:0007669"/>
    <property type="project" value="UniProtKB-UniRule"/>
</dbReference>
<dbReference type="Pfam" id="PF16177">
    <property type="entry name" value="ACAS_N"/>
    <property type="match status" value="1"/>
</dbReference>
<dbReference type="Pfam" id="PF13193">
    <property type="entry name" value="AMP-binding_C"/>
    <property type="match status" value="1"/>
</dbReference>
<proteinExistence type="inferred from homology"/>
<keyword evidence="4" id="KW-0067">ATP-binding</keyword>
<dbReference type="FunFam" id="3.40.50.12780:FF:000001">
    <property type="entry name" value="Acetyl-coenzyme A synthetase"/>
    <property type="match status" value="1"/>
</dbReference>
<dbReference type="PANTHER" id="PTHR24095">
    <property type="entry name" value="ACETYL-COENZYME A SYNTHETASE"/>
    <property type="match status" value="1"/>
</dbReference>
<dbReference type="InterPro" id="IPR000873">
    <property type="entry name" value="AMP-dep_synth/lig_dom"/>
</dbReference>
<evidence type="ECO:0000313" key="8">
    <source>
        <dbReference type="Proteomes" id="UP000179145"/>
    </source>
</evidence>
<dbReference type="GO" id="GO:0005524">
    <property type="term" value="F:ATP binding"/>
    <property type="evidence" value="ECO:0007669"/>
    <property type="project" value="UniProtKB-KW"/>
</dbReference>
<dbReference type="KEGG" id="kba:A0U89_01235"/>
<name>A0A1D8UQS8_9PROT</name>